<feature type="transmembrane region" description="Helical" evidence="6">
    <location>
        <begin position="142"/>
        <end position="160"/>
    </location>
</feature>
<keyword evidence="4 6" id="KW-1133">Transmembrane helix</keyword>
<proteinExistence type="inferred from homology"/>
<feature type="transmembrane region" description="Helical" evidence="6">
    <location>
        <begin position="270"/>
        <end position="291"/>
    </location>
</feature>
<keyword evidence="9" id="KW-1185">Reference proteome</keyword>
<dbReference type="EMBL" id="QPKB01000012">
    <property type="protein sequence ID" value="RWR96827.1"/>
    <property type="molecule type" value="Genomic_DNA"/>
</dbReference>
<dbReference type="OrthoDB" id="1728340at2759"/>
<dbReference type="GO" id="GO:0016020">
    <property type="term" value="C:membrane"/>
    <property type="evidence" value="ECO:0007669"/>
    <property type="project" value="UniProtKB-SubCell"/>
</dbReference>
<evidence type="ECO:0000256" key="4">
    <source>
        <dbReference type="ARBA" id="ARBA00022989"/>
    </source>
</evidence>
<feature type="transmembrane region" description="Helical" evidence="6">
    <location>
        <begin position="210"/>
        <end position="231"/>
    </location>
</feature>
<accession>A0A3S3R8A0</accession>
<feature type="transmembrane region" description="Helical" evidence="6">
    <location>
        <begin position="44"/>
        <end position="65"/>
    </location>
</feature>
<comment type="similarity">
    <text evidence="2 6">Belongs to the drug/metabolite transporter (DMT) superfamily. Plant drug/metabolite exporter (P-DME) (TC 2.A.7.4) family.</text>
</comment>
<feature type="transmembrane region" description="Helical" evidence="6">
    <location>
        <begin position="77"/>
        <end position="96"/>
    </location>
</feature>
<keyword evidence="5 6" id="KW-0472">Membrane</keyword>
<protein>
    <recommendedName>
        <fullName evidence="6">WAT1-related protein</fullName>
    </recommendedName>
</protein>
<feature type="transmembrane region" description="Helical" evidence="6">
    <location>
        <begin position="102"/>
        <end position="122"/>
    </location>
</feature>
<evidence type="ECO:0000313" key="8">
    <source>
        <dbReference type="EMBL" id="RWR96827.1"/>
    </source>
</evidence>
<evidence type="ECO:0000259" key="7">
    <source>
        <dbReference type="Pfam" id="PF00892"/>
    </source>
</evidence>
<reference evidence="8 9" key="1">
    <citation type="journal article" date="2019" name="Nat. Plants">
        <title>Stout camphor tree genome fills gaps in understanding of flowering plant genome evolution.</title>
        <authorList>
            <person name="Chaw S.M."/>
            <person name="Liu Y.C."/>
            <person name="Wu Y.W."/>
            <person name="Wang H.Y."/>
            <person name="Lin C.I."/>
            <person name="Wu C.S."/>
            <person name="Ke H.M."/>
            <person name="Chang L.Y."/>
            <person name="Hsu C.Y."/>
            <person name="Yang H.T."/>
            <person name="Sudianto E."/>
            <person name="Hsu M.H."/>
            <person name="Wu K.P."/>
            <person name="Wang L.N."/>
            <person name="Leebens-Mack J.H."/>
            <person name="Tsai I.J."/>
        </authorList>
    </citation>
    <scope>NUCLEOTIDE SEQUENCE [LARGE SCALE GENOMIC DNA]</scope>
    <source>
        <strain evidence="9">cv. Chaw 1501</strain>
        <tissue evidence="8">Young leaves</tissue>
    </source>
</reference>
<feature type="transmembrane region" description="Helical" evidence="6">
    <location>
        <begin position="12"/>
        <end position="32"/>
    </location>
</feature>
<dbReference type="SUPFAM" id="SSF103481">
    <property type="entry name" value="Multidrug resistance efflux transporter EmrE"/>
    <property type="match status" value="2"/>
</dbReference>
<feature type="transmembrane region" description="Helical" evidence="6">
    <location>
        <begin position="297"/>
        <end position="315"/>
    </location>
</feature>
<dbReference type="AlphaFoldDB" id="A0A3S3R8A0"/>
<dbReference type="PANTHER" id="PTHR31218">
    <property type="entry name" value="WAT1-RELATED PROTEIN"/>
    <property type="match status" value="1"/>
</dbReference>
<dbReference type="GO" id="GO:0022857">
    <property type="term" value="F:transmembrane transporter activity"/>
    <property type="evidence" value="ECO:0007669"/>
    <property type="project" value="InterPro"/>
</dbReference>
<feature type="transmembrane region" description="Helical" evidence="6">
    <location>
        <begin position="243"/>
        <end position="263"/>
    </location>
</feature>
<feature type="domain" description="EamA" evidence="7">
    <location>
        <begin position="17"/>
        <end position="139"/>
    </location>
</feature>
<evidence type="ECO:0000256" key="1">
    <source>
        <dbReference type="ARBA" id="ARBA00004141"/>
    </source>
</evidence>
<evidence type="ECO:0000256" key="3">
    <source>
        <dbReference type="ARBA" id="ARBA00022692"/>
    </source>
</evidence>
<comment type="subcellular location">
    <subcellularLocation>
        <location evidence="1 6">Membrane</location>
        <topology evidence="1 6">Multi-pass membrane protein</topology>
    </subcellularLocation>
</comment>
<dbReference type="InterPro" id="IPR030184">
    <property type="entry name" value="WAT1-related"/>
</dbReference>
<name>A0A3S3R8A0_9MAGN</name>
<evidence type="ECO:0000313" key="9">
    <source>
        <dbReference type="Proteomes" id="UP000283530"/>
    </source>
</evidence>
<comment type="caution">
    <text evidence="8">The sequence shown here is derived from an EMBL/GenBank/DDBJ whole genome shotgun (WGS) entry which is preliminary data.</text>
</comment>
<dbReference type="Proteomes" id="UP000283530">
    <property type="component" value="Unassembled WGS sequence"/>
</dbReference>
<dbReference type="InterPro" id="IPR000620">
    <property type="entry name" value="EamA_dom"/>
</dbReference>
<dbReference type="Pfam" id="PF00892">
    <property type="entry name" value="EamA"/>
    <property type="match status" value="2"/>
</dbReference>
<sequence>MKMAYGETRAKKIAPYAYMILAQIIAASYAILSKIVFTQGTNTIVFNIYQFTAATIFMGPLAFFIERKTRPPLSLSILCWMFFIALLGATLFQNLFSASLNYVSSTTQSAILNLFPAFTYLLSIASQQEAPELNRLRGIGKLSGTLLSVSGAFTMIFWHGKAIKTVVAGSSGHWVIGYTMATLGILSLSSWLVLQGPMSRRYPAELSRTAMMYFFGTLQTCLLVAFVRINASEWKLKWDLELLNIFFGGVVNSGIGIFIFSWCARVKGPLFVAVFAPLTLLFTAIVEVLFLGGTFTVGSIVGSLMIVGGLYVFLWSKYKEESANLEDPDCEISSPRLLNGNP</sequence>
<gene>
    <name evidence="8" type="ORF">CKAN_02623000</name>
</gene>
<feature type="transmembrane region" description="Helical" evidence="6">
    <location>
        <begin position="172"/>
        <end position="194"/>
    </location>
</feature>
<organism evidence="8 9">
    <name type="scientific">Cinnamomum micranthum f. kanehirae</name>
    <dbReference type="NCBI Taxonomy" id="337451"/>
    <lineage>
        <taxon>Eukaryota</taxon>
        <taxon>Viridiplantae</taxon>
        <taxon>Streptophyta</taxon>
        <taxon>Embryophyta</taxon>
        <taxon>Tracheophyta</taxon>
        <taxon>Spermatophyta</taxon>
        <taxon>Magnoliopsida</taxon>
        <taxon>Magnoliidae</taxon>
        <taxon>Laurales</taxon>
        <taxon>Lauraceae</taxon>
        <taxon>Cinnamomum</taxon>
    </lineage>
</organism>
<evidence type="ECO:0000256" key="5">
    <source>
        <dbReference type="ARBA" id="ARBA00023136"/>
    </source>
</evidence>
<keyword evidence="3 6" id="KW-0812">Transmembrane</keyword>
<evidence type="ECO:0000256" key="6">
    <source>
        <dbReference type="RuleBase" id="RU363077"/>
    </source>
</evidence>
<evidence type="ECO:0000256" key="2">
    <source>
        <dbReference type="ARBA" id="ARBA00007635"/>
    </source>
</evidence>
<dbReference type="InterPro" id="IPR037185">
    <property type="entry name" value="EmrE-like"/>
</dbReference>
<feature type="domain" description="EamA" evidence="7">
    <location>
        <begin position="176"/>
        <end position="314"/>
    </location>
</feature>